<evidence type="ECO:0000313" key="2">
    <source>
        <dbReference type="EMBL" id="TNN22894.1"/>
    </source>
</evidence>
<keyword evidence="3" id="KW-1185">Reference proteome</keyword>
<sequence length="97" mass="10955">MKTETCEWTERQLLVTAERYAPPPPEARRPLTRARRTTLRPHGTRRRAHPQQVIVDEQKSFEAAGVIQDHRLRAQATFHGPICGFKPSNISTGSASP</sequence>
<gene>
    <name evidence="2" type="ORF">EYF80_066989</name>
</gene>
<reference evidence="2 3" key="1">
    <citation type="submission" date="2019-03" db="EMBL/GenBank/DDBJ databases">
        <title>First draft genome of Liparis tanakae, snailfish: a comprehensive survey of snailfish specific genes.</title>
        <authorList>
            <person name="Kim W."/>
            <person name="Song I."/>
            <person name="Jeong J.-H."/>
            <person name="Kim D."/>
            <person name="Kim S."/>
            <person name="Ryu S."/>
            <person name="Song J.Y."/>
            <person name="Lee S.K."/>
        </authorList>
    </citation>
    <scope>NUCLEOTIDE SEQUENCE [LARGE SCALE GENOMIC DNA]</scope>
    <source>
        <tissue evidence="2">Muscle</tissue>
    </source>
</reference>
<proteinExistence type="predicted"/>
<protein>
    <submittedName>
        <fullName evidence="2">Uncharacterized protein</fullName>
    </submittedName>
</protein>
<dbReference type="EMBL" id="SRLO01020592">
    <property type="protein sequence ID" value="TNN22894.1"/>
    <property type="molecule type" value="Genomic_DNA"/>
</dbReference>
<evidence type="ECO:0000313" key="3">
    <source>
        <dbReference type="Proteomes" id="UP000314294"/>
    </source>
</evidence>
<name>A0A4Z2E2L1_9TELE</name>
<accession>A0A4Z2E2L1</accession>
<dbReference type="Proteomes" id="UP000314294">
    <property type="component" value="Unassembled WGS sequence"/>
</dbReference>
<feature type="compositionally biased region" description="Basic residues" evidence="1">
    <location>
        <begin position="30"/>
        <end position="49"/>
    </location>
</feature>
<evidence type="ECO:0000256" key="1">
    <source>
        <dbReference type="SAM" id="MobiDB-lite"/>
    </source>
</evidence>
<feature type="region of interest" description="Disordered" evidence="1">
    <location>
        <begin position="17"/>
        <end position="50"/>
    </location>
</feature>
<organism evidence="2 3">
    <name type="scientific">Liparis tanakae</name>
    <name type="common">Tanaka's snailfish</name>
    <dbReference type="NCBI Taxonomy" id="230148"/>
    <lineage>
        <taxon>Eukaryota</taxon>
        <taxon>Metazoa</taxon>
        <taxon>Chordata</taxon>
        <taxon>Craniata</taxon>
        <taxon>Vertebrata</taxon>
        <taxon>Euteleostomi</taxon>
        <taxon>Actinopterygii</taxon>
        <taxon>Neopterygii</taxon>
        <taxon>Teleostei</taxon>
        <taxon>Neoteleostei</taxon>
        <taxon>Acanthomorphata</taxon>
        <taxon>Eupercaria</taxon>
        <taxon>Perciformes</taxon>
        <taxon>Cottioidei</taxon>
        <taxon>Cottales</taxon>
        <taxon>Liparidae</taxon>
        <taxon>Liparis</taxon>
    </lineage>
</organism>
<dbReference type="AlphaFoldDB" id="A0A4Z2E2L1"/>
<comment type="caution">
    <text evidence="2">The sequence shown here is derived from an EMBL/GenBank/DDBJ whole genome shotgun (WGS) entry which is preliminary data.</text>
</comment>